<dbReference type="Proteomes" id="UP001141552">
    <property type="component" value="Unassembled WGS sequence"/>
</dbReference>
<gene>
    <name evidence="2" type="ORF">Tsubulata_021958</name>
</gene>
<keyword evidence="3" id="KW-1185">Reference proteome</keyword>
<reference evidence="2" key="1">
    <citation type="submission" date="2022-02" db="EMBL/GenBank/DDBJ databases">
        <authorList>
            <person name="Henning P.M."/>
            <person name="McCubbin A.G."/>
            <person name="Shore J.S."/>
        </authorList>
    </citation>
    <scope>NUCLEOTIDE SEQUENCE</scope>
    <source>
        <strain evidence="2">F60SS</strain>
        <tissue evidence="2">Leaves</tissue>
    </source>
</reference>
<evidence type="ECO:0000313" key="3">
    <source>
        <dbReference type="Proteomes" id="UP001141552"/>
    </source>
</evidence>
<accession>A0A9Q0FEZ6</accession>
<dbReference type="AlphaFoldDB" id="A0A9Q0FEZ6"/>
<feature type="domain" description="F-box" evidence="1">
    <location>
        <begin position="19"/>
        <end position="49"/>
    </location>
</feature>
<evidence type="ECO:0000313" key="2">
    <source>
        <dbReference type="EMBL" id="KAJ4829569.1"/>
    </source>
</evidence>
<dbReference type="InterPro" id="IPR036047">
    <property type="entry name" value="F-box-like_dom_sf"/>
</dbReference>
<dbReference type="OrthoDB" id="1751495at2759"/>
<dbReference type="Pfam" id="PF00646">
    <property type="entry name" value="F-box"/>
    <property type="match status" value="1"/>
</dbReference>
<dbReference type="EMBL" id="JAKUCV010005863">
    <property type="protein sequence ID" value="KAJ4829569.1"/>
    <property type="molecule type" value="Genomic_DNA"/>
</dbReference>
<name>A0A9Q0FEZ6_9ROSI</name>
<reference evidence="2" key="2">
    <citation type="journal article" date="2023" name="Plants (Basel)">
        <title>Annotation of the Turnera subulata (Passifloraceae) Draft Genome Reveals the S-Locus Evolved after the Divergence of Turneroideae from Passifloroideae in a Stepwise Manner.</title>
        <authorList>
            <person name="Henning P.M."/>
            <person name="Roalson E.H."/>
            <person name="Mir W."/>
            <person name="McCubbin A.G."/>
            <person name="Shore J.S."/>
        </authorList>
    </citation>
    <scope>NUCLEOTIDE SEQUENCE</scope>
    <source>
        <strain evidence="2">F60SS</strain>
    </source>
</reference>
<evidence type="ECO:0000259" key="1">
    <source>
        <dbReference type="Pfam" id="PF00646"/>
    </source>
</evidence>
<protein>
    <recommendedName>
        <fullName evidence="1">F-box domain-containing protein</fullName>
    </recommendedName>
</protein>
<proteinExistence type="predicted"/>
<dbReference type="SUPFAM" id="SSF81383">
    <property type="entry name" value="F-box domain"/>
    <property type="match status" value="1"/>
</dbReference>
<sequence length="77" mass="8989">MHAEKKEKKVKVTKKMNIDFPSAIVEEIIARLPTKSLIRFLGMSKEWYSYRSNGKLDKLRSKLALDEQLIRILSIVL</sequence>
<organism evidence="2 3">
    <name type="scientific">Turnera subulata</name>
    <dbReference type="NCBI Taxonomy" id="218843"/>
    <lineage>
        <taxon>Eukaryota</taxon>
        <taxon>Viridiplantae</taxon>
        <taxon>Streptophyta</taxon>
        <taxon>Embryophyta</taxon>
        <taxon>Tracheophyta</taxon>
        <taxon>Spermatophyta</taxon>
        <taxon>Magnoliopsida</taxon>
        <taxon>eudicotyledons</taxon>
        <taxon>Gunneridae</taxon>
        <taxon>Pentapetalae</taxon>
        <taxon>rosids</taxon>
        <taxon>fabids</taxon>
        <taxon>Malpighiales</taxon>
        <taxon>Passifloraceae</taxon>
        <taxon>Turnera</taxon>
    </lineage>
</organism>
<dbReference type="InterPro" id="IPR001810">
    <property type="entry name" value="F-box_dom"/>
</dbReference>
<comment type="caution">
    <text evidence="2">The sequence shown here is derived from an EMBL/GenBank/DDBJ whole genome shotgun (WGS) entry which is preliminary data.</text>
</comment>